<evidence type="ECO:0000313" key="1">
    <source>
        <dbReference type="EMBL" id="EJX06869.1"/>
    </source>
</evidence>
<comment type="caution">
    <text evidence="1">The sequence shown here is derived from an EMBL/GenBank/DDBJ whole genome shotgun (WGS) entry which is preliminary data.</text>
</comment>
<name>J9GIB5_9ZZZZ</name>
<dbReference type="EMBL" id="AMCI01001034">
    <property type="protein sequence ID" value="EJX06869.1"/>
    <property type="molecule type" value="Genomic_DNA"/>
</dbReference>
<gene>
    <name evidence="1" type="ORF">EVA_05022</name>
</gene>
<reference evidence="1" key="1">
    <citation type="journal article" date="2012" name="PLoS ONE">
        <title>Gene sets for utilization of primary and secondary nutrition supplies in the distal gut of endangered iberian lynx.</title>
        <authorList>
            <person name="Alcaide M."/>
            <person name="Messina E."/>
            <person name="Richter M."/>
            <person name="Bargiela R."/>
            <person name="Peplies J."/>
            <person name="Huws S.A."/>
            <person name="Newbold C.J."/>
            <person name="Golyshin P.N."/>
            <person name="Simon M.A."/>
            <person name="Lopez G."/>
            <person name="Yakimov M.M."/>
            <person name="Ferrer M."/>
        </authorList>
    </citation>
    <scope>NUCLEOTIDE SEQUENCE</scope>
</reference>
<dbReference type="AlphaFoldDB" id="J9GIB5"/>
<accession>J9GIB5</accession>
<sequence>MLSPAPIKTESMLVLAKPCAVIKAFMPSVSCTKMVPKA</sequence>
<protein>
    <submittedName>
        <fullName evidence="1">Uncharacterized protein</fullName>
    </submittedName>
</protein>
<proteinExistence type="predicted"/>
<organism evidence="1">
    <name type="scientific">gut metagenome</name>
    <dbReference type="NCBI Taxonomy" id="749906"/>
    <lineage>
        <taxon>unclassified sequences</taxon>
        <taxon>metagenomes</taxon>
        <taxon>organismal metagenomes</taxon>
    </lineage>
</organism>